<reference evidence="2 3" key="1">
    <citation type="submission" date="2019-04" db="EMBL/GenBank/DDBJ databases">
        <title>Crypto-aerobic microbial life in anoxic (sulfidic) marine sediments.</title>
        <authorList>
            <person name="Bhattacharya S."/>
            <person name="Roy C."/>
            <person name="Mondal N."/>
            <person name="Sarkar J."/>
            <person name="Mandal S."/>
            <person name="Rameez M.J."/>
            <person name="Ghosh W."/>
        </authorList>
    </citation>
    <scope>NUCLEOTIDE SEQUENCE [LARGE SCALE GENOMIC DNA]</scope>
    <source>
        <strain evidence="2 3">SBBC</strain>
    </source>
</reference>
<sequence length="71" mass="7778">ARLAEPVPANGPRAHYMRAKLTETDGLPQIAAFPRQDSALLRELSEADALLLRPPGDPARESGEMVRYIPL</sequence>
<keyword evidence="2" id="KW-0808">Transferase</keyword>
<organism evidence="2 3">
    <name type="scientific">Cereibacter changlensis</name>
    <dbReference type="NCBI Taxonomy" id="402884"/>
    <lineage>
        <taxon>Bacteria</taxon>
        <taxon>Pseudomonadati</taxon>
        <taxon>Pseudomonadota</taxon>
        <taxon>Alphaproteobacteria</taxon>
        <taxon>Rhodobacterales</taxon>
        <taxon>Paracoccaceae</taxon>
        <taxon>Cereibacter</taxon>
    </lineage>
</organism>
<dbReference type="EMBL" id="SWAU01000566">
    <property type="protein sequence ID" value="TKA93919.1"/>
    <property type="molecule type" value="Genomic_DNA"/>
</dbReference>
<dbReference type="GO" id="GO:0016740">
    <property type="term" value="F:transferase activity"/>
    <property type="evidence" value="ECO:0007669"/>
    <property type="project" value="UniProtKB-KW"/>
</dbReference>
<feature type="non-terminal residue" evidence="2">
    <location>
        <position position="1"/>
    </location>
</feature>
<dbReference type="Pfam" id="PF03454">
    <property type="entry name" value="MoeA_C"/>
    <property type="match status" value="1"/>
</dbReference>
<comment type="caution">
    <text evidence="2">The sequence shown here is derived from an EMBL/GenBank/DDBJ whole genome shotgun (WGS) entry which is preliminary data.</text>
</comment>
<dbReference type="GO" id="GO:0032324">
    <property type="term" value="P:molybdopterin cofactor biosynthetic process"/>
    <property type="evidence" value="ECO:0007669"/>
    <property type="project" value="InterPro"/>
</dbReference>
<dbReference type="Gene3D" id="2.40.340.10">
    <property type="entry name" value="MoeA, C-terminal, domain IV"/>
    <property type="match status" value="1"/>
</dbReference>
<dbReference type="InterPro" id="IPR005111">
    <property type="entry name" value="MoeA_C_domain_IV"/>
</dbReference>
<proteinExistence type="predicted"/>
<dbReference type="InterPro" id="IPR036688">
    <property type="entry name" value="MoeA_C_domain_IV_sf"/>
</dbReference>
<dbReference type="SUPFAM" id="SSF63867">
    <property type="entry name" value="MoeA C-terminal domain-like"/>
    <property type="match status" value="1"/>
</dbReference>
<name>A0A4U0YTD1_9RHOB</name>
<protein>
    <submittedName>
        <fullName evidence="2">Molybdopterin molybdenumtransferase MoeA</fullName>
    </submittedName>
</protein>
<evidence type="ECO:0000313" key="3">
    <source>
        <dbReference type="Proteomes" id="UP000306340"/>
    </source>
</evidence>
<dbReference type="Proteomes" id="UP000306340">
    <property type="component" value="Unassembled WGS sequence"/>
</dbReference>
<feature type="domain" description="MoeA C-terminal" evidence="1">
    <location>
        <begin position="1"/>
        <end position="71"/>
    </location>
</feature>
<evidence type="ECO:0000259" key="1">
    <source>
        <dbReference type="Pfam" id="PF03454"/>
    </source>
</evidence>
<gene>
    <name evidence="2" type="ORF">FAZ78_25240</name>
</gene>
<evidence type="ECO:0000313" key="2">
    <source>
        <dbReference type="EMBL" id="TKA93919.1"/>
    </source>
</evidence>
<accession>A0A4U0YTD1</accession>
<dbReference type="AlphaFoldDB" id="A0A4U0YTD1"/>